<dbReference type="eggNOG" id="COG0419">
    <property type="taxonomic scope" value="Bacteria"/>
</dbReference>
<accession>F3ZTF7</accession>
<evidence type="ECO:0000313" key="4">
    <source>
        <dbReference type="Proteomes" id="UP000018439"/>
    </source>
</evidence>
<dbReference type="PANTHER" id="PTHR32114">
    <property type="entry name" value="ABC TRANSPORTER ABCH.3"/>
    <property type="match status" value="1"/>
</dbReference>
<sequence length="979" mass="112038">MKITRIELCNLASIESEAVIDFEKEPLLSAGIFAISGPTGSGKSTILDALCLALYDKIPRFEISAGTTKVSDGGDSEISQNDVRNILRRGMANGYAEVDFIGINEIRYRSRWTVKRSYNKPDGKLQAQTLVVYDLTNGVELQGTKTELLQKLSQAIGLSYEQFTRTVLLAQNDFATFLKSNEKDKAELLEKLTGTEIYSKISQLIYARNKEEQGLIKKIETQMEVVQILPPEKVESIQTRYEGVKQESVKLRDQLQTCTKRDEAFKKKFDIEKSIAQTRDKIKENNKKKESSLLRKEESKKQKEVFENDWELLEPQIELAISLDTKISTKKEQLTTLRHRFDSSSKELESKQRRDKIVTDRLNNSISALKNLYEELRIPESVGKKVADVIGYLQAQVHNYTLKQAEYNKELQSLKIEKVYDKQKEINLSKVNLNKLSSDFREFNRVLKERETLEKELETLTKTKKSKDEELTNYAQSLEKTQIQFNHSADLYRKSQIRVSNNVISLRELLEPGKECPVCGSTQHFFHTATIKSDFSVLEQSYKELTTKVNILQTKKVGVEKELDHLAKDLAKVKKDLADKKDHLEALQSLYEKSVFSEAYIEKQTEELSIAESKINSVILNYNKVIEERDKIIQAKEQIYKDQSRLNDSFNAYKEAKSESTLAKKEVEASSKLLTEIKEELDKEQAILSSQTKERKSLLRGKTVEEIKRDYKAKTEKFKVVFEAFQKEESDLLTERATIEGQLLELDQNLLAYKSQLKDISEKENSTTLKELSNQIELIDKELNNCYHLLQQDKENRKKFDVLLKQKEKQLVIAEEWGRLNTLLGSSDGAKFKVIAQSYTLKILLLHANKHLSYLARRYRLEQVGDSLSLQVIDCDMCDEVRTVLSLSGGESFLISLALALGLSSLSSNNLKVESLFIDEGFGSLDADSLRTAMDALEQLQMQGRKIGVISHVQEMSERIAIQIRLEKEASGKSKIMIN</sequence>
<dbReference type="GO" id="GO:0006302">
    <property type="term" value="P:double-strand break repair"/>
    <property type="evidence" value="ECO:0007669"/>
    <property type="project" value="InterPro"/>
</dbReference>
<dbReference type="InterPro" id="IPR027417">
    <property type="entry name" value="P-loop_NTPase"/>
</dbReference>
<dbReference type="Pfam" id="PF13476">
    <property type="entry name" value="AAA_23"/>
    <property type="match status" value="1"/>
</dbReference>
<evidence type="ECO:0000259" key="2">
    <source>
        <dbReference type="Pfam" id="PF13476"/>
    </source>
</evidence>
<feature type="coiled-coil region" evidence="1">
    <location>
        <begin position="443"/>
        <end position="470"/>
    </location>
</feature>
<dbReference type="GO" id="GO:0016887">
    <property type="term" value="F:ATP hydrolysis activity"/>
    <property type="evidence" value="ECO:0007669"/>
    <property type="project" value="InterPro"/>
</dbReference>
<dbReference type="AlphaFoldDB" id="F3ZTF7"/>
<dbReference type="Proteomes" id="UP000018439">
    <property type="component" value="Chromosome"/>
</dbReference>
<name>F3ZTF7_9BACE</name>
<proteinExistence type="predicted"/>
<evidence type="ECO:0000313" key="3">
    <source>
        <dbReference type="EMBL" id="EGJ71047.1"/>
    </source>
</evidence>
<evidence type="ECO:0000256" key="1">
    <source>
        <dbReference type="SAM" id="Coils"/>
    </source>
</evidence>
<dbReference type="Gene3D" id="3.40.50.300">
    <property type="entry name" value="P-loop containing nucleotide triphosphate hydrolases"/>
    <property type="match status" value="2"/>
</dbReference>
<dbReference type="OrthoDB" id="9795626at2"/>
<dbReference type="PANTHER" id="PTHR32114:SF2">
    <property type="entry name" value="ABC TRANSPORTER ABCH.3"/>
    <property type="match status" value="1"/>
</dbReference>
<organism evidence="3 4">
    <name type="scientific">Bacteroides coprosuis DSM 18011</name>
    <dbReference type="NCBI Taxonomy" id="679937"/>
    <lineage>
        <taxon>Bacteria</taxon>
        <taxon>Pseudomonadati</taxon>
        <taxon>Bacteroidota</taxon>
        <taxon>Bacteroidia</taxon>
        <taxon>Bacteroidales</taxon>
        <taxon>Bacteroidaceae</taxon>
        <taxon>Bacteroides</taxon>
    </lineage>
</organism>
<dbReference type="STRING" id="679937.Bcop_0834"/>
<keyword evidence="4" id="KW-1185">Reference proteome</keyword>
<dbReference type="InterPro" id="IPR038729">
    <property type="entry name" value="Rad50/SbcC_AAA"/>
</dbReference>
<gene>
    <name evidence="3" type="ORF">Bcop_0834</name>
</gene>
<feature type="coiled-coil region" evidence="1">
    <location>
        <begin position="542"/>
        <end position="590"/>
    </location>
</feature>
<keyword evidence="1" id="KW-0175">Coiled coil</keyword>
<dbReference type="SUPFAM" id="SSF52540">
    <property type="entry name" value="P-loop containing nucleoside triphosphate hydrolases"/>
    <property type="match status" value="2"/>
</dbReference>
<feature type="domain" description="Rad50/SbcC-type AAA" evidence="2">
    <location>
        <begin position="5"/>
        <end position="254"/>
    </location>
</feature>
<feature type="coiled-coil region" evidence="1">
    <location>
        <begin position="664"/>
        <end position="694"/>
    </location>
</feature>
<dbReference type="HOGENOM" id="CLU_004785_1_1_10"/>
<dbReference type="Pfam" id="PF13558">
    <property type="entry name" value="SbcC_Walker_B"/>
    <property type="match status" value="1"/>
</dbReference>
<dbReference type="EMBL" id="CM001167">
    <property type="protein sequence ID" value="EGJ71047.1"/>
    <property type="molecule type" value="Genomic_DNA"/>
</dbReference>
<reference evidence="3 4" key="1">
    <citation type="journal article" date="2011" name="Stand. Genomic Sci.">
        <title>Non-contiguous finished genome sequence of Bacteroides coprosuis type strain (PC139).</title>
        <authorList>
            <person name="Land M."/>
            <person name="Held B."/>
            <person name="Gronow S."/>
            <person name="Abt B."/>
            <person name="Lucas S."/>
            <person name="Del Rio T.G."/>
            <person name="Nolan M."/>
            <person name="Tice H."/>
            <person name="Cheng J.F."/>
            <person name="Pitluck S."/>
            <person name="Liolios K."/>
            <person name="Pagani I."/>
            <person name="Ivanova N."/>
            <person name="Mavromatis K."/>
            <person name="Mikhailova N."/>
            <person name="Pati A."/>
            <person name="Tapia R."/>
            <person name="Han C."/>
            <person name="Goodwin L."/>
            <person name="Chen A."/>
            <person name="Palaniappan K."/>
            <person name="Hauser L."/>
            <person name="Brambilla E.M."/>
            <person name="Rohde M."/>
            <person name="Goker M."/>
            <person name="Detter J.C."/>
            <person name="Woyke T."/>
            <person name="Bristow J."/>
            <person name="Eisen J.A."/>
            <person name="Markowitz V."/>
            <person name="Hugenholtz P."/>
            <person name="Kyrpides N.C."/>
            <person name="Klenk H.P."/>
            <person name="Lapidus A."/>
        </authorList>
    </citation>
    <scope>NUCLEOTIDE SEQUENCE</scope>
    <source>
        <strain evidence="3 4">DSM 18011</strain>
    </source>
</reference>
<protein>
    <submittedName>
        <fullName evidence="3">SMC domain protein</fullName>
    </submittedName>
</protein>